<evidence type="ECO:0000313" key="6">
    <source>
        <dbReference type="EMBL" id="CAI8591474.1"/>
    </source>
</evidence>
<dbReference type="Proteomes" id="UP001157006">
    <property type="component" value="Chromosome 1L"/>
</dbReference>
<comment type="similarity">
    <text evidence="2">Belongs to the cullin family.</text>
</comment>
<dbReference type="Pfam" id="PF03931">
    <property type="entry name" value="Skp1_POZ"/>
    <property type="match status" value="1"/>
</dbReference>
<evidence type="ECO:0000259" key="4">
    <source>
        <dbReference type="Pfam" id="PF00888"/>
    </source>
</evidence>
<sequence>MSFLNFITTFENGWKPLRKGIIKFFNFLEGSEPNFTSEDRMNLYTIVYNMCNEDPKYKRSYFRELSKKYKDTCEEYIISKVWPSLQEKKDDILLKELLKRWSDYKLMTCGLSSIFNYLDQYTRHFTFTSLEEINFSSFNYRVYEKMNKDILDAIFSVIGRKLAGEMIDPTFVINTLDFYIKFYKCTKKDKAQGEKMNRRSASLSKKINLINSEGTVFEIDYGMALMSKRFEEITKTISVSRDVDVIAVDKVSSKILTMIVEYCKKQRNYPNLMTGDAKFVEVDPRTLLDLTTSACYMKIESLEQLTWSKVDELIKGKTPEEIAEMFGDVDDSNSKLLEENIQKIESLEM</sequence>
<gene>
    <name evidence="6" type="ORF">VFH_I489400</name>
</gene>
<protein>
    <submittedName>
        <fullName evidence="6">Uncharacterized protein</fullName>
    </submittedName>
</protein>
<comment type="similarity">
    <text evidence="3">Belongs to the SKP1 family.</text>
</comment>
<dbReference type="Pfam" id="PF00888">
    <property type="entry name" value="Cullin"/>
    <property type="match status" value="1"/>
</dbReference>
<dbReference type="SUPFAM" id="SSF81382">
    <property type="entry name" value="Skp1 dimerisation domain-like"/>
    <property type="match status" value="1"/>
</dbReference>
<evidence type="ECO:0000256" key="3">
    <source>
        <dbReference type="ARBA" id="ARBA00009993"/>
    </source>
</evidence>
<comment type="pathway">
    <text evidence="1">Protein modification; protein ubiquitination.</text>
</comment>
<dbReference type="GO" id="GO:0009867">
    <property type="term" value="P:jasmonic acid mediated signaling pathway"/>
    <property type="evidence" value="ECO:0007669"/>
    <property type="project" value="UniProtKB-ARBA"/>
</dbReference>
<dbReference type="InterPro" id="IPR036296">
    <property type="entry name" value="SKP1-like_dim_sf"/>
</dbReference>
<accession>A0AAV0Z3V8</accession>
<dbReference type="SMART" id="SM00512">
    <property type="entry name" value="Skp1"/>
    <property type="match status" value="1"/>
</dbReference>
<dbReference type="InterPro" id="IPR016073">
    <property type="entry name" value="Skp1_comp_POZ"/>
</dbReference>
<name>A0AAV0Z3V8_VICFA</name>
<dbReference type="InterPro" id="IPR011333">
    <property type="entry name" value="SKP1/BTB/POZ_sf"/>
</dbReference>
<organism evidence="6 7">
    <name type="scientific">Vicia faba</name>
    <name type="common">Broad bean</name>
    <name type="synonym">Faba vulgaris</name>
    <dbReference type="NCBI Taxonomy" id="3906"/>
    <lineage>
        <taxon>Eukaryota</taxon>
        <taxon>Viridiplantae</taxon>
        <taxon>Streptophyta</taxon>
        <taxon>Embryophyta</taxon>
        <taxon>Tracheophyta</taxon>
        <taxon>Spermatophyta</taxon>
        <taxon>Magnoliopsida</taxon>
        <taxon>eudicotyledons</taxon>
        <taxon>Gunneridae</taxon>
        <taxon>Pentapetalae</taxon>
        <taxon>rosids</taxon>
        <taxon>fabids</taxon>
        <taxon>Fabales</taxon>
        <taxon>Fabaceae</taxon>
        <taxon>Papilionoideae</taxon>
        <taxon>50 kb inversion clade</taxon>
        <taxon>NPAAA clade</taxon>
        <taxon>Hologalegina</taxon>
        <taxon>IRL clade</taxon>
        <taxon>Fabeae</taxon>
        <taxon>Vicia</taxon>
    </lineage>
</organism>
<evidence type="ECO:0000259" key="5">
    <source>
        <dbReference type="Pfam" id="PF03931"/>
    </source>
</evidence>
<evidence type="ECO:0000256" key="1">
    <source>
        <dbReference type="ARBA" id="ARBA00004906"/>
    </source>
</evidence>
<keyword evidence="7" id="KW-1185">Reference proteome</keyword>
<reference evidence="6 7" key="1">
    <citation type="submission" date="2023-01" db="EMBL/GenBank/DDBJ databases">
        <authorList>
            <person name="Kreplak J."/>
        </authorList>
    </citation>
    <scope>NUCLEOTIDE SEQUENCE [LARGE SCALE GENOMIC DNA]</scope>
</reference>
<dbReference type="InterPro" id="IPR045093">
    <property type="entry name" value="Cullin"/>
</dbReference>
<dbReference type="Gene3D" id="1.20.1310.10">
    <property type="entry name" value="Cullin Repeats"/>
    <property type="match status" value="1"/>
</dbReference>
<dbReference type="Gene3D" id="3.30.710.10">
    <property type="entry name" value="Potassium Channel Kv1.1, Chain A"/>
    <property type="match status" value="1"/>
</dbReference>
<dbReference type="InterPro" id="IPR001232">
    <property type="entry name" value="SKP1-like"/>
</dbReference>
<feature type="domain" description="SKP1 component POZ" evidence="5">
    <location>
        <begin position="205"/>
        <end position="268"/>
    </location>
</feature>
<proteinExistence type="inferred from homology"/>
<dbReference type="SUPFAM" id="SSF74788">
    <property type="entry name" value="Cullin repeat-like"/>
    <property type="match status" value="1"/>
</dbReference>
<dbReference type="PANTHER" id="PTHR11932">
    <property type="entry name" value="CULLIN"/>
    <property type="match status" value="1"/>
</dbReference>
<dbReference type="SUPFAM" id="SSF54695">
    <property type="entry name" value="POZ domain"/>
    <property type="match status" value="1"/>
</dbReference>
<feature type="domain" description="Cullin N-terminal" evidence="4">
    <location>
        <begin position="14"/>
        <end position="184"/>
    </location>
</feature>
<dbReference type="InterPro" id="IPR001373">
    <property type="entry name" value="Cullin_N"/>
</dbReference>
<dbReference type="AlphaFoldDB" id="A0AAV0Z3V8"/>
<evidence type="ECO:0000256" key="2">
    <source>
        <dbReference type="ARBA" id="ARBA00006019"/>
    </source>
</evidence>
<dbReference type="EMBL" id="OX451736">
    <property type="protein sequence ID" value="CAI8591474.1"/>
    <property type="molecule type" value="Genomic_DNA"/>
</dbReference>
<evidence type="ECO:0000313" key="7">
    <source>
        <dbReference type="Proteomes" id="UP001157006"/>
    </source>
</evidence>
<dbReference type="GO" id="GO:0006511">
    <property type="term" value="P:ubiquitin-dependent protein catabolic process"/>
    <property type="evidence" value="ECO:0007669"/>
    <property type="project" value="InterPro"/>
</dbReference>
<dbReference type="InterPro" id="IPR016159">
    <property type="entry name" value="Cullin_repeat-like_dom_sf"/>
</dbReference>
<dbReference type="GO" id="GO:0031625">
    <property type="term" value="F:ubiquitin protein ligase binding"/>
    <property type="evidence" value="ECO:0007669"/>
    <property type="project" value="InterPro"/>
</dbReference>